<comment type="caution">
    <text evidence="1">The sequence shown here is derived from an EMBL/GenBank/DDBJ whole genome shotgun (WGS) entry which is preliminary data.</text>
</comment>
<keyword evidence="2" id="KW-1185">Reference proteome</keyword>
<dbReference type="AlphaFoldDB" id="D0I585"/>
<accession>D0I585</accession>
<reference evidence="1 2" key="1">
    <citation type="submission" date="2009-10" db="EMBL/GenBank/DDBJ databases">
        <authorList>
            <consortium name="Los Alamos National Laboratory (LANL)"/>
            <consortium name="National Microbial Pathogen Data Resource (NMPDR)"/>
            <person name="Saunders E.H."/>
            <person name="Munk A.C."/>
            <person name="Tapia R."/>
            <person name="Green L."/>
            <person name="Rogers Y."/>
            <person name="Detter J.C."/>
            <person name="Bruce D."/>
            <person name="Brettin T.S."/>
            <person name="Colwell R.R."/>
            <person name="Huq A."/>
            <person name="Grim C.J."/>
            <person name="Hasan N.A."/>
            <person name="Bartels D."/>
            <person name="Vonstein V."/>
        </authorList>
    </citation>
    <scope>NUCLEOTIDE SEQUENCE [LARGE SCALE GENOMIC DNA]</scope>
    <source>
        <strain evidence="1 2">CIP 101886</strain>
    </source>
</reference>
<name>D0I585_GRIHO</name>
<evidence type="ECO:0000313" key="2">
    <source>
        <dbReference type="Proteomes" id="UP000003604"/>
    </source>
</evidence>
<sequence length="53" mass="5956">MGEHLRSRQPVPPRHVPILGRCLARAARWLAAFAIKTRKTAPTLVQNVTAERL</sequence>
<organism evidence="1 2">
    <name type="scientific">Grimontia hollisae CIP 101886</name>
    <dbReference type="NCBI Taxonomy" id="675812"/>
    <lineage>
        <taxon>Bacteria</taxon>
        <taxon>Pseudomonadati</taxon>
        <taxon>Pseudomonadota</taxon>
        <taxon>Gammaproteobacteria</taxon>
        <taxon>Vibrionales</taxon>
        <taxon>Vibrionaceae</taxon>
        <taxon>Grimontia</taxon>
    </lineage>
</organism>
<protein>
    <submittedName>
        <fullName evidence="1">Uncharacterized protein</fullName>
    </submittedName>
</protein>
<dbReference type="Proteomes" id="UP000003604">
    <property type="component" value="Unassembled WGS sequence"/>
</dbReference>
<dbReference type="EMBL" id="ADAQ01000010">
    <property type="protein sequence ID" value="EEY73049.1"/>
    <property type="molecule type" value="Genomic_DNA"/>
</dbReference>
<gene>
    <name evidence="1" type="ORF">VHA_000902</name>
</gene>
<proteinExistence type="predicted"/>
<evidence type="ECO:0000313" key="1">
    <source>
        <dbReference type="EMBL" id="EEY73049.1"/>
    </source>
</evidence>